<feature type="region of interest" description="Disordered" evidence="15">
    <location>
        <begin position="1"/>
        <end position="25"/>
    </location>
</feature>
<evidence type="ECO:0000256" key="9">
    <source>
        <dbReference type="ARBA" id="ARBA00037408"/>
    </source>
</evidence>
<keyword evidence="6 18" id="KW-0328">Glycosyltransferase</keyword>
<evidence type="ECO:0000256" key="16">
    <source>
        <dbReference type="SAM" id="Phobius"/>
    </source>
</evidence>
<evidence type="ECO:0000256" key="13">
    <source>
        <dbReference type="ARBA" id="ARBA00047709"/>
    </source>
</evidence>
<evidence type="ECO:0000256" key="15">
    <source>
        <dbReference type="SAM" id="MobiDB-lite"/>
    </source>
</evidence>
<evidence type="ECO:0000256" key="11">
    <source>
        <dbReference type="ARBA" id="ARBA00042148"/>
    </source>
</evidence>
<feature type="transmembrane region" description="Helical" evidence="16">
    <location>
        <begin position="460"/>
        <end position="480"/>
    </location>
</feature>
<feature type="transmembrane region" description="Helical" evidence="16">
    <location>
        <begin position="426"/>
        <end position="448"/>
    </location>
</feature>
<evidence type="ECO:0000256" key="1">
    <source>
        <dbReference type="ARBA" id="ARBA00004236"/>
    </source>
</evidence>
<keyword evidence="7 18" id="KW-0808">Transferase</keyword>
<comment type="similarity">
    <text evidence="3">Belongs to the NodC/HAS family.</text>
</comment>
<feature type="transmembrane region" description="Helical" evidence="16">
    <location>
        <begin position="398"/>
        <end position="420"/>
    </location>
</feature>
<evidence type="ECO:0000313" key="18">
    <source>
        <dbReference type="EMBL" id="MFG6299010.1"/>
    </source>
</evidence>
<evidence type="ECO:0000259" key="17">
    <source>
        <dbReference type="Pfam" id="PF00535"/>
    </source>
</evidence>
<dbReference type="CDD" id="cd06423">
    <property type="entry name" value="CESA_like"/>
    <property type="match status" value="1"/>
</dbReference>
<evidence type="ECO:0000256" key="3">
    <source>
        <dbReference type="ARBA" id="ARBA00006782"/>
    </source>
</evidence>
<reference evidence="18 20" key="1">
    <citation type="submission" date="2024-10" db="EMBL/GenBank/DDBJ databases">
        <title>Draft genome assembly of a novel steroid transforming actinomycete isolated from African clawed frog Xenopus laevis.</title>
        <authorList>
            <person name="Bragin E."/>
            <person name="Kollerov V."/>
            <person name="Donova M.V."/>
        </authorList>
    </citation>
    <scope>NUCLEOTIDE SEQUENCE [LARGE SCALE GENOMIC DNA]</scope>
    <source>
        <strain evidence="18 20">MTOC-St3</strain>
    </source>
</reference>
<evidence type="ECO:0000256" key="5">
    <source>
        <dbReference type="ARBA" id="ARBA00022475"/>
    </source>
</evidence>
<evidence type="ECO:0000313" key="19">
    <source>
        <dbReference type="EMBL" id="MFG6301298.1"/>
    </source>
</evidence>
<evidence type="ECO:0000256" key="6">
    <source>
        <dbReference type="ARBA" id="ARBA00022676"/>
    </source>
</evidence>
<feature type="compositionally biased region" description="Polar residues" evidence="15">
    <location>
        <begin position="1"/>
        <end position="14"/>
    </location>
</feature>
<accession>A0ABW7E791</accession>
<comment type="subcellular location">
    <subcellularLocation>
        <location evidence="1">Cell membrane</location>
    </subcellularLocation>
</comment>
<proteinExistence type="inferred from homology"/>
<evidence type="ECO:0000256" key="4">
    <source>
        <dbReference type="ARBA" id="ARBA00012207"/>
    </source>
</evidence>
<protein>
    <recommendedName>
        <fullName evidence="10">Hyaluronan synthase</fullName>
        <ecNumber evidence="4">2.4.1.212</ecNumber>
    </recommendedName>
    <alternativeName>
        <fullName evidence="12">Hyaluronate synthase</fullName>
    </alternativeName>
    <alternativeName>
        <fullName evidence="11">Hyaluronic acid synthase</fullName>
    </alternativeName>
</protein>
<dbReference type="Gene3D" id="3.90.550.10">
    <property type="entry name" value="Spore Coat Polysaccharide Biosynthesis Protein SpsA, Chain A"/>
    <property type="match status" value="1"/>
</dbReference>
<keyword evidence="20" id="KW-1185">Reference proteome</keyword>
<feature type="transmembrane region" description="Helical" evidence="16">
    <location>
        <begin position="72"/>
        <end position="90"/>
    </location>
</feature>
<evidence type="ECO:0000256" key="10">
    <source>
        <dbReference type="ARBA" id="ARBA00040508"/>
    </source>
</evidence>
<evidence type="ECO:0000256" key="14">
    <source>
        <dbReference type="ARBA" id="ARBA00048168"/>
    </source>
</evidence>
<dbReference type="Proteomes" id="UP001605990">
    <property type="component" value="Unassembled WGS sequence"/>
</dbReference>
<comment type="pathway">
    <text evidence="2">Glycan biosynthesis; hyaluronan biosynthesis.</text>
</comment>
<dbReference type="EMBL" id="JBIENY010000535">
    <property type="protein sequence ID" value="MFG6301298.1"/>
    <property type="molecule type" value="Genomic_DNA"/>
</dbReference>
<comment type="catalytic activity">
    <reaction evidence="13">
        <text>[hyaluronan](n) + UDP-N-acetyl-alpha-D-glucosamine = N-acetyl-beta-D-glucosaminyl-(1-&gt;4)-[hyaluronan](n) + UDP + H(+)</text>
        <dbReference type="Rhea" id="RHEA:20465"/>
        <dbReference type="Rhea" id="RHEA-COMP:12583"/>
        <dbReference type="Rhea" id="RHEA-COMP:12585"/>
        <dbReference type="ChEBI" id="CHEBI:15378"/>
        <dbReference type="ChEBI" id="CHEBI:57705"/>
        <dbReference type="ChEBI" id="CHEBI:58223"/>
        <dbReference type="ChEBI" id="CHEBI:132153"/>
        <dbReference type="ChEBI" id="CHEBI:132154"/>
        <dbReference type="EC" id="2.4.1.212"/>
    </reaction>
</comment>
<evidence type="ECO:0000256" key="2">
    <source>
        <dbReference type="ARBA" id="ARBA00004698"/>
    </source>
</evidence>
<dbReference type="Pfam" id="PF00535">
    <property type="entry name" value="Glycos_transf_2"/>
    <property type="match status" value="1"/>
</dbReference>
<dbReference type="PANTHER" id="PTHR22913">
    <property type="entry name" value="HYALURONAN SYNTHASE"/>
    <property type="match status" value="1"/>
</dbReference>
<dbReference type="InterPro" id="IPR029044">
    <property type="entry name" value="Nucleotide-diphossugar_trans"/>
</dbReference>
<dbReference type="EC" id="2.4.1.212" evidence="4"/>
<keyword evidence="5" id="KW-1003">Cell membrane</keyword>
<evidence type="ECO:0000256" key="7">
    <source>
        <dbReference type="ARBA" id="ARBA00022679"/>
    </source>
</evidence>
<comment type="caution">
    <text evidence="18">The sequence shown here is derived from an EMBL/GenBank/DDBJ whole genome shotgun (WGS) entry which is preliminary data.</text>
</comment>
<feature type="domain" description="Glycosyltransferase 2-like" evidence="17">
    <location>
        <begin position="131"/>
        <end position="289"/>
    </location>
</feature>
<dbReference type="InterPro" id="IPR001173">
    <property type="entry name" value="Glyco_trans_2-like"/>
</dbReference>
<dbReference type="PANTHER" id="PTHR22913:SF12">
    <property type="entry name" value="MANNURONAN SYNTHASE"/>
    <property type="match status" value="1"/>
</dbReference>
<keyword evidence="8 16" id="KW-0472">Membrane</keyword>
<feature type="transmembrane region" description="Helical" evidence="16">
    <location>
        <begin position="45"/>
        <end position="66"/>
    </location>
</feature>
<dbReference type="EMBL" id="JBIENY010000403">
    <property type="protein sequence ID" value="MFG6299010.1"/>
    <property type="molecule type" value="Genomic_DNA"/>
</dbReference>
<evidence type="ECO:0000313" key="20">
    <source>
        <dbReference type="Proteomes" id="UP001605990"/>
    </source>
</evidence>
<sequence>MSGTERTGTPSTRSPAGVPAPRGRGRVAGRFERADPVVRHCVRRLLVLLCLFPLLLVLAAATLRFTEPALPLAYGFVVLASTITVLYIAYTRYEDPSEGPSAARRGRVRDTDFPPLSSDPSVTFLLAVRDEVGGIEACVRSMVSSDCPRVRVIVIDDHSRDGTGEVLRRLRDELGITVIHLDENLGKKQALVTACSEVDTEVIAFTDSDCVLAPDALRRCVQALVSNPDLGAVSGHCRARNTSANLLTRVQDTWYEGQFRIAKAAEASFGSVSCVSGPLAVFRRDAVYNYLPAWADDRFLGAPFRFATDRQLTGYVLGQVWKGRALKTRYADSPFITAEDFPERPWQVGYVRSARVWTDVPAKLGPLLRQQVRWKKSFIRNLFFTGGFMWRRGVGPAALFYGHVLWVLAAPVLACVHLLWAPMHGAFSLTGLYLLGVLLKGFAWAIAYRMDHSGDPRWRYRPLMSLFSAVVLAWLLPYALLTVRRGVWSRGAA</sequence>
<keyword evidence="16" id="KW-1133">Transmembrane helix</keyword>
<comment type="function">
    <text evidence="9">Glycosaminoglycan synthesis. The hyaluronic acid capsule is involved in the pathogenicity of group A Streptococci; it may be the major virulence determinant.</text>
</comment>
<gene>
    <name evidence="18" type="ORF">ACGU38_27095</name>
    <name evidence="19" type="ORF">ACGU38_38835</name>
</gene>
<evidence type="ECO:0000256" key="8">
    <source>
        <dbReference type="ARBA" id="ARBA00023136"/>
    </source>
</evidence>
<organism evidence="18 20">
    <name type="scientific">Streptomyces rochei</name>
    <name type="common">Streptomyces parvullus</name>
    <dbReference type="NCBI Taxonomy" id="1928"/>
    <lineage>
        <taxon>Bacteria</taxon>
        <taxon>Bacillati</taxon>
        <taxon>Actinomycetota</taxon>
        <taxon>Actinomycetes</taxon>
        <taxon>Kitasatosporales</taxon>
        <taxon>Streptomycetaceae</taxon>
        <taxon>Streptomyces</taxon>
        <taxon>Streptomyces rochei group</taxon>
    </lineage>
</organism>
<dbReference type="GO" id="GO:0016757">
    <property type="term" value="F:glycosyltransferase activity"/>
    <property type="evidence" value="ECO:0007669"/>
    <property type="project" value="UniProtKB-KW"/>
</dbReference>
<name>A0ABW7E791_STRRO</name>
<dbReference type="SUPFAM" id="SSF53448">
    <property type="entry name" value="Nucleotide-diphospho-sugar transferases"/>
    <property type="match status" value="1"/>
</dbReference>
<evidence type="ECO:0000256" key="12">
    <source>
        <dbReference type="ARBA" id="ARBA00043237"/>
    </source>
</evidence>
<dbReference type="RefSeq" id="WP_052731502.1">
    <property type="nucleotide sequence ID" value="NZ_JBIENY010000403.1"/>
</dbReference>
<comment type="catalytic activity">
    <reaction evidence="14">
        <text>N-acetyl-beta-D-glucosaminyl-(1-&gt;4)-[hyaluronan](n) + UDP-alpha-D-glucuronate = [hyaluronan](n+1) + UDP + H(+)</text>
        <dbReference type="Rhea" id="RHEA:12528"/>
        <dbReference type="Rhea" id="RHEA-COMP:12585"/>
        <dbReference type="Rhea" id="RHEA-COMP:12587"/>
        <dbReference type="ChEBI" id="CHEBI:15378"/>
        <dbReference type="ChEBI" id="CHEBI:58052"/>
        <dbReference type="ChEBI" id="CHEBI:58223"/>
        <dbReference type="ChEBI" id="CHEBI:132153"/>
        <dbReference type="ChEBI" id="CHEBI:132154"/>
        <dbReference type="EC" id="2.4.1.212"/>
    </reaction>
</comment>
<keyword evidence="16" id="KW-0812">Transmembrane</keyword>